<dbReference type="InterPro" id="IPR045633">
    <property type="entry name" value="DUF6414"/>
</dbReference>
<dbReference type="Pfam" id="PF19952">
    <property type="entry name" value="DUF6414"/>
    <property type="match status" value="1"/>
</dbReference>
<evidence type="ECO:0000313" key="1">
    <source>
        <dbReference type="EMBL" id="SFC24650.1"/>
    </source>
</evidence>
<accession>A0A1I1HUJ4</accession>
<organism evidence="1 2">
    <name type="scientific">Fructobacillus durionis</name>
    <dbReference type="NCBI Taxonomy" id="283737"/>
    <lineage>
        <taxon>Bacteria</taxon>
        <taxon>Bacillati</taxon>
        <taxon>Bacillota</taxon>
        <taxon>Bacilli</taxon>
        <taxon>Lactobacillales</taxon>
        <taxon>Lactobacillaceae</taxon>
        <taxon>Fructobacillus</taxon>
    </lineage>
</organism>
<dbReference type="RefSeq" id="WP_091503321.1">
    <property type="nucleotide sequence ID" value="NZ_FOLI01000012.1"/>
</dbReference>
<protein>
    <submittedName>
        <fullName evidence="1">Uncharacterized protein</fullName>
    </submittedName>
</protein>
<reference evidence="1 2" key="1">
    <citation type="submission" date="2016-10" db="EMBL/GenBank/DDBJ databases">
        <authorList>
            <person name="de Groot N.N."/>
        </authorList>
    </citation>
    <scope>NUCLEOTIDE SEQUENCE [LARGE SCALE GENOMIC DNA]</scope>
    <source>
        <strain evidence="1 2">DSM 19113</strain>
    </source>
</reference>
<dbReference type="Proteomes" id="UP000199376">
    <property type="component" value="Unassembled WGS sequence"/>
</dbReference>
<name>A0A1I1HUJ4_9LACO</name>
<dbReference type="EMBL" id="FOLI01000012">
    <property type="protein sequence ID" value="SFC24650.1"/>
    <property type="molecule type" value="Genomic_DNA"/>
</dbReference>
<dbReference type="AlphaFoldDB" id="A0A1I1HUJ4"/>
<dbReference type="OrthoDB" id="1937560at2"/>
<proteinExistence type="predicted"/>
<evidence type="ECO:0000313" key="2">
    <source>
        <dbReference type="Proteomes" id="UP000199376"/>
    </source>
</evidence>
<keyword evidence="2" id="KW-1185">Reference proteome</keyword>
<sequence length="295" mass="32712">MKDIIYVNQTLINSILAQKDEGLAIGSKYSDQNSESVTKVETEGVNTNAGFSSIIKATVEGNSESSTSNQLTKSASKYLDTVLDDYSLNLLIEKLNLETKTNISQTVEGDFVSITDNFSVIDMSILKNMTDDNSIIELTKLSDDNYVEYEKLNKIPKKSRTAEITTRINTLKKSLPDLSELDRIFKMVNLYAKFYNGALPNTTLFSSNDSIVLANIENLRITPAELTAISKAQRKLNVFGIVSSIKGDLETSVTPDGENIDFSVMSTFFMDVVLGSFNILKKGDRIIKPIAVFYE</sequence>
<dbReference type="STRING" id="283737.SAMN05660453_0047"/>
<gene>
    <name evidence="1" type="ORF">SAMN05660453_0047</name>
</gene>